<dbReference type="Gene3D" id="3.10.150.10">
    <property type="entry name" value="DNA Polymerase III, subunit A, domain 2"/>
    <property type="match status" value="1"/>
</dbReference>
<comment type="subcellular location">
    <subcellularLocation>
        <location evidence="2">Cytoplasm</location>
    </subcellularLocation>
</comment>
<dbReference type="NCBIfam" id="TIGR00663">
    <property type="entry name" value="dnan"/>
    <property type="match status" value="1"/>
</dbReference>
<evidence type="ECO:0000256" key="2">
    <source>
        <dbReference type="ARBA" id="ARBA00004496"/>
    </source>
</evidence>
<name>A0ABZ2TLD5_9BACT</name>
<evidence type="ECO:0000256" key="3">
    <source>
        <dbReference type="ARBA" id="ARBA00010752"/>
    </source>
</evidence>
<comment type="subunit">
    <text evidence="4">Forms a ring-shaped head-to-tail homodimer around DNA which binds and tethers DNA polymerases and other proteins to the DNA. The DNA replisome complex has a single clamp-loading complex (3 tau and 1 each of delta, delta', psi and chi subunits) which binds 3 Pol III cores (1 core on the leading strand and 2 on the lagging strand) each with a beta sliding clamp dimer. Additional proteins in the replisome are other copies of gamma, psi and chi, Ssb, DNA helicase and RNA primase.</text>
</comment>
<dbReference type="InterPro" id="IPR046938">
    <property type="entry name" value="DNA_clamp_sf"/>
</dbReference>
<dbReference type="RefSeq" id="WP_405311623.1">
    <property type="nucleotide sequence ID" value="NZ_CP088155.1"/>
</dbReference>
<evidence type="ECO:0000256" key="5">
    <source>
        <dbReference type="ARBA" id="ARBA00022490"/>
    </source>
</evidence>
<keyword evidence="9" id="KW-0239">DNA-directed DNA polymerase</keyword>
<gene>
    <name evidence="14" type="primary">dnaN</name>
    <name evidence="14" type="ORF">LQ356_00010</name>
</gene>
<accession>A0ABZ2TLD5</accession>
<evidence type="ECO:0000256" key="6">
    <source>
        <dbReference type="ARBA" id="ARBA00022679"/>
    </source>
</evidence>
<dbReference type="GO" id="GO:0003887">
    <property type="term" value="F:DNA-directed DNA polymerase activity"/>
    <property type="evidence" value="ECO:0007669"/>
    <property type="project" value="UniProtKB-EC"/>
</dbReference>
<dbReference type="EC" id="2.7.7.7" evidence="14"/>
<dbReference type="PANTHER" id="PTHR30478">
    <property type="entry name" value="DNA POLYMERASE III SUBUNIT BETA"/>
    <property type="match status" value="1"/>
</dbReference>
<evidence type="ECO:0000256" key="4">
    <source>
        <dbReference type="ARBA" id="ARBA00011400"/>
    </source>
</evidence>
<keyword evidence="7 14" id="KW-0548">Nucleotidyltransferase</keyword>
<reference evidence="14" key="1">
    <citation type="submission" date="2021-11" db="EMBL/GenBank/DDBJ databases">
        <title>The first genome sequence of unculturable Mycoplasma faucium obtained by de novo assembly of metagenomic reads.</title>
        <authorList>
            <person name="Sabat A.J."/>
            <person name="Bathoorn E."/>
            <person name="Akkerboom V."/>
            <person name="Friedrich A.W."/>
        </authorList>
    </citation>
    <scope>NUCLEOTIDE SEQUENCE [LARGE SCALE GENOMIC DNA]</scope>
    <source>
        <strain evidence="14">UMCG-MFM1</strain>
    </source>
</reference>
<evidence type="ECO:0000256" key="10">
    <source>
        <dbReference type="ARBA" id="ARBA00023125"/>
    </source>
</evidence>
<dbReference type="Pfam" id="PF02767">
    <property type="entry name" value="DNA_pol3_beta_2"/>
    <property type="match status" value="1"/>
</dbReference>
<dbReference type="InterPro" id="IPR022637">
    <property type="entry name" value="DNA_polIII_beta_cen"/>
</dbReference>
<evidence type="ECO:0000259" key="13">
    <source>
        <dbReference type="Pfam" id="PF02768"/>
    </source>
</evidence>
<feature type="domain" description="DNA polymerase III beta sliding clamp central" evidence="12">
    <location>
        <begin position="131"/>
        <end position="239"/>
    </location>
</feature>
<organism evidence="14 15">
    <name type="scientific">Metamycoplasma faucium</name>
    <dbReference type="NCBI Taxonomy" id="56142"/>
    <lineage>
        <taxon>Bacteria</taxon>
        <taxon>Bacillati</taxon>
        <taxon>Mycoplasmatota</taxon>
        <taxon>Mycoplasmoidales</taxon>
        <taxon>Metamycoplasmataceae</taxon>
        <taxon>Metamycoplasma</taxon>
    </lineage>
</organism>
<evidence type="ECO:0000256" key="9">
    <source>
        <dbReference type="ARBA" id="ARBA00022932"/>
    </source>
</evidence>
<dbReference type="Proteomes" id="UP001622612">
    <property type="component" value="Chromosome"/>
</dbReference>
<evidence type="ECO:0000256" key="8">
    <source>
        <dbReference type="ARBA" id="ARBA00022705"/>
    </source>
</evidence>
<dbReference type="InterPro" id="IPR022634">
    <property type="entry name" value="DNA_polIII_beta_N"/>
</dbReference>
<protein>
    <submittedName>
        <fullName evidence="14">DNA polymerase III subunit beta</fullName>
        <ecNumber evidence="14">2.7.7.7</ecNumber>
    </submittedName>
</protein>
<evidence type="ECO:0000259" key="11">
    <source>
        <dbReference type="Pfam" id="PF00712"/>
    </source>
</evidence>
<feature type="domain" description="DNA polymerase III beta sliding clamp N-terminal" evidence="11">
    <location>
        <begin position="1"/>
        <end position="121"/>
    </location>
</feature>
<proteinExistence type="inferred from homology"/>
<dbReference type="Pfam" id="PF00712">
    <property type="entry name" value="DNA_pol3_beta"/>
    <property type="match status" value="1"/>
</dbReference>
<dbReference type="InterPro" id="IPR001001">
    <property type="entry name" value="DNA_polIII_beta"/>
</dbReference>
<dbReference type="PANTHER" id="PTHR30478:SF0">
    <property type="entry name" value="BETA SLIDING CLAMP"/>
    <property type="match status" value="1"/>
</dbReference>
<dbReference type="SMART" id="SM00480">
    <property type="entry name" value="POL3Bc"/>
    <property type="match status" value="1"/>
</dbReference>
<dbReference type="Pfam" id="PF02768">
    <property type="entry name" value="DNA_pol3_beta_3"/>
    <property type="match status" value="1"/>
</dbReference>
<keyword evidence="15" id="KW-1185">Reference proteome</keyword>
<evidence type="ECO:0000256" key="7">
    <source>
        <dbReference type="ARBA" id="ARBA00022695"/>
    </source>
</evidence>
<dbReference type="InterPro" id="IPR022635">
    <property type="entry name" value="DNA_polIII_beta_C"/>
</dbReference>
<keyword evidence="8" id="KW-0235">DNA replication</keyword>
<evidence type="ECO:0000259" key="12">
    <source>
        <dbReference type="Pfam" id="PF02767"/>
    </source>
</evidence>
<comment type="similarity">
    <text evidence="3">Belongs to the beta sliding clamp family.</text>
</comment>
<evidence type="ECO:0000313" key="14">
    <source>
        <dbReference type="EMBL" id="WYM97269.1"/>
    </source>
</evidence>
<comment type="function">
    <text evidence="1">Confers DNA tethering and processivity to DNA polymerases and other proteins. Acts as a clamp, forming a ring around DNA (a reaction catalyzed by the clamp-loading complex) which diffuses in an ATP-independent manner freely and bidirectionally along dsDNA. Initially characterized for its ability to contact the catalytic subunit of DNA polymerase III (Pol III), a complex, multichain enzyme responsible for most of the replicative synthesis in bacteria; Pol III exhibits 3'-5' exonuclease proofreading activity. The beta chain is required for initiation of replication as well as for processivity of DNA replication.</text>
</comment>
<dbReference type="SUPFAM" id="SSF55979">
    <property type="entry name" value="DNA clamp"/>
    <property type="match status" value="3"/>
</dbReference>
<evidence type="ECO:0000313" key="15">
    <source>
        <dbReference type="Proteomes" id="UP001622612"/>
    </source>
</evidence>
<keyword evidence="5" id="KW-0963">Cytoplasm</keyword>
<sequence length="365" mass="41681">MEIKINKIILDNAIELVAKAIDQNPFIPVMKGVLIEAEDNKITLIGSNGEISIKHTINTSMDSSIITPGVALIELNMFRNIVKKVDSDLQIITNDNIMQIKSSDDIYTLNLYNNFDYPTIDFTIYGEMLKIKWQDLKDIAKNVWFAASQNEANLILCCVNISAKNKQLKMLATDRYRYAEQILPIENDINFNISLLSKNLKDLLSFEFNGDINLYISDHKIIFQIDNNIIQSKIVEQIYQDVSKIIPKDFPFTLTISKKEISSLLNKASVIINENYNKIRLTIKNNVLTLSSSRDEIANVVLKTKNFIYNGDELKLLLNGKFLKDAISVFDDEINIYITKDHMRLVAKSDSNPNNIQLFTPQKGF</sequence>
<keyword evidence="6 14" id="KW-0808">Transferase</keyword>
<dbReference type="Gene3D" id="3.70.10.10">
    <property type="match status" value="1"/>
</dbReference>
<keyword evidence="10" id="KW-0238">DNA-binding</keyword>
<evidence type="ECO:0000256" key="1">
    <source>
        <dbReference type="ARBA" id="ARBA00002266"/>
    </source>
</evidence>
<dbReference type="EMBL" id="CP088155">
    <property type="protein sequence ID" value="WYM97269.1"/>
    <property type="molecule type" value="Genomic_DNA"/>
</dbReference>
<feature type="domain" description="DNA polymerase III beta sliding clamp C-terminal" evidence="13">
    <location>
        <begin position="244"/>
        <end position="340"/>
    </location>
</feature>